<dbReference type="Proteomes" id="UP001594351">
    <property type="component" value="Unassembled WGS sequence"/>
</dbReference>
<reference evidence="1 2" key="1">
    <citation type="submission" date="2024-09" db="EMBL/GenBank/DDBJ databases">
        <title>Laminarin stimulates single cell rates of sulfate reduction while oxygen inhibits transcriptomic activity in coastal marine sediment.</title>
        <authorList>
            <person name="Lindsay M."/>
            <person name="Orcutt B."/>
            <person name="Emerson D."/>
            <person name="Stepanauskas R."/>
            <person name="D'Angelo T."/>
        </authorList>
    </citation>
    <scope>NUCLEOTIDE SEQUENCE [LARGE SCALE GENOMIC DNA]</scope>
    <source>
        <strain evidence="1">SAG AM-311-K15</strain>
    </source>
</reference>
<evidence type="ECO:0000313" key="1">
    <source>
        <dbReference type="EMBL" id="MFC1851795.1"/>
    </source>
</evidence>
<accession>A0ABV6Z020</accession>
<keyword evidence="2" id="KW-1185">Reference proteome</keyword>
<protein>
    <recommendedName>
        <fullName evidence="3">PEP-CTERM sorting domain-containing protein</fullName>
    </recommendedName>
</protein>
<comment type="caution">
    <text evidence="1">The sequence shown here is derived from an EMBL/GenBank/DDBJ whole genome shotgun (WGS) entry which is preliminary data.</text>
</comment>
<gene>
    <name evidence="1" type="ORF">ACFL27_16510</name>
</gene>
<dbReference type="EMBL" id="JBHPBY010000225">
    <property type="protein sequence ID" value="MFC1851795.1"/>
    <property type="molecule type" value="Genomic_DNA"/>
</dbReference>
<evidence type="ECO:0000313" key="2">
    <source>
        <dbReference type="Proteomes" id="UP001594351"/>
    </source>
</evidence>
<sequence length="112" mass="12242">MEISILNCVFPEKLAVAVFDSCGGQVLAYFESETNSITWTAEMKTNGIKLLVASLSEPQLGDFDLKISYTEPPPVPNINSIGLLILIGCLGLLMRKTRVGIQSYLKALVDKH</sequence>
<proteinExistence type="predicted"/>
<organism evidence="1 2">
    <name type="scientific">candidate division CSSED10-310 bacterium</name>
    <dbReference type="NCBI Taxonomy" id="2855610"/>
    <lineage>
        <taxon>Bacteria</taxon>
        <taxon>Bacteria division CSSED10-310</taxon>
    </lineage>
</organism>
<name>A0ABV6Z020_UNCC1</name>
<evidence type="ECO:0008006" key="3">
    <source>
        <dbReference type="Google" id="ProtNLM"/>
    </source>
</evidence>